<proteinExistence type="predicted"/>
<dbReference type="AlphaFoldDB" id="A0A5N4A5R7"/>
<dbReference type="Pfam" id="PF01395">
    <property type="entry name" value="PBP_GOBP"/>
    <property type="match status" value="1"/>
</dbReference>
<organism evidence="2 3">
    <name type="scientific">Photinus pyralis</name>
    <name type="common">Common eastern firefly</name>
    <name type="synonym">Lampyris pyralis</name>
    <dbReference type="NCBI Taxonomy" id="7054"/>
    <lineage>
        <taxon>Eukaryota</taxon>
        <taxon>Metazoa</taxon>
        <taxon>Ecdysozoa</taxon>
        <taxon>Arthropoda</taxon>
        <taxon>Hexapoda</taxon>
        <taxon>Insecta</taxon>
        <taxon>Pterygota</taxon>
        <taxon>Neoptera</taxon>
        <taxon>Endopterygota</taxon>
        <taxon>Coleoptera</taxon>
        <taxon>Polyphaga</taxon>
        <taxon>Elateriformia</taxon>
        <taxon>Elateroidea</taxon>
        <taxon>Lampyridae</taxon>
        <taxon>Lampyrinae</taxon>
        <taxon>Photinus</taxon>
    </lineage>
</organism>
<keyword evidence="1" id="KW-0812">Transmembrane</keyword>
<dbReference type="GO" id="GO:0005549">
    <property type="term" value="F:odorant binding"/>
    <property type="evidence" value="ECO:0007669"/>
    <property type="project" value="InterPro"/>
</dbReference>
<dbReference type="InterPro" id="IPR006170">
    <property type="entry name" value="PBP/GOBP"/>
</dbReference>
<dbReference type="SUPFAM" id="SSF47565">
    <property type="entry name" value="Insect pheromone/odorant-binding proteins"/>
    <property type="match status" value="1"/>
</dbReference>
<protein>
    <submittedName>
        <fullName evidence="2">Uncharacterized protein</fullName>
    </submittedName>
</protein>
<name>A0A5N4A5R7_PHOPY</name>
<dbReference type="InParanoid" id="A0A5N4A5R7"/>
<reference evidence="2 3" key="1">
    <citation type="journal article" date="2018" name="Elife">
        <title>Firefly genomes illuminate parallel origins of bioluminescence in beetles.</title>
        <authorList>
            <person name="Fallon T.R."/>
            <person name="Lower S.E."/>
            <person name="Chang C.H."/>
            <person name="Bessho-Uehara M."/>
            <person name="Martin G.J."/>
            <person name="Bewick A.J."/>
            <person name="Behringer M."/>
            <person name="Debat H.J."/>
            <person name="Wong I."/>
            <person name="Day J.C."/>
            <person name="Suvorov A."/>
            <person name="Silva C.J."/>
            <person name="Stanger-Hall K.F."/>
            <person name="Hall D.W."/>
            <person name="Schmitz R.J."/>
            <person name="Nelson D.R."/>
            <person name="Lewis S.M."/>
            <person name="Shigenobu S."/>
            <person name="Bybee S.M."/>
            <person name="Larracuente A.M."/>
            <person name="Oba Y."/>
            <person name="Weng J.K."/>
        </authorList>
    </citation>
    <scope>NUCLEOTIDE SEQUENCE [LARGE SCALE GENOMIC DNA]</scope>
    <source>
        <strain evidence="2">1611_PpyrPB1</strain>
        <tissue evidence="2">Whole body</tissue>
    </source>
</reference>
<evidence type="ECO:0000256" key="1">
    <source>
        <dbReference type="SAM" id="Phobius"/>
    </source>
</evidence>
<comment type="caution">
    <text evidence="2">The sequence shown here is derived from an EMBL/GenBank/DDBJ whole genome shotgun (WGS) entry which is preliminary data.</text>
</comment>
<dbReference type="EMBL" id="VVIM01000010">
    <property type="protein sequence ID" value="KAB0792684.1"/>
    <property type="molecule type" value="Genomic_DNA"/>
</dbReference>
<dbReference type="FunCoup" id="A0A5N4A5R7">
    <property type="interactions" value="10"/>
</dbReference>
<dbReference type="Proteomes" id="UP000327044">
    <property type="component" value="Unassembled WGS sequence"/>
</dbReference>
<feature type="transmembrane region" description="Helical" evidence="1">
    <location>
        <begin position="6"/>
        <end position="28"/>
    </location>
</feature>
<dbReference type="InterPro" id="IPR036728">
    <property type="entry name" value="PBP_GOBP_sf"/>
</dbReference>
<evidence type="ECO:0000313" key="2">
    <source>
        <dbReference type="EMBL" id="KAB0792684.1"/>
    </source>
</evidence>
<keyword evidence="1" id="KW-1133">Transmembrane helix</keyword>
<dbReference type="OrthoDB" id="6683155at2759"/>
<gene>
    <name evidence="2" type="ORF">PPYR_14643</name>
</gene>
<evidence type="ECO:0000313" key="3">
    <source>
        <dbReference type="Proteomes" id="UP000327044"/>
    </source>
</evidence>
<dbReference type="CDD" id="cd23992">
    <property type="entry name" value="PBP_GOBP"/>
    <property type="match status" value="1"/>
</dbReference>
<keyword evidence="3" id="KW-1185">Reference proteome</keyword>
<accession>A0A5N4A5R7</accession>
<sequence length="147" mass="17298">MGSHGFLAMIWTLKVLFFISAAIFVSAFSTNKTTRDILDEWRERTKQEHPECLKSTGVKQEYVDQYWESVQMADDENFKCFLWCVFNGFKVINNDGTGNEELIVQTIDRMTNEIVEFCMEKADKMPDKCKRTYELINCCTRYKHAYV</sequence>
<dbReference type="Gene3D" id="1.10.238.20">
    <property type="entry name" value="Pheromone/general odorant binding protein domain"/>
    <property type="match status" value="1"/>
</dbReference>
<keyword evidence="1" id="KW-0472">Membrane</keyword>